<dbReference type="InterPro" id="IPR013699">
    <property type="entry name" value="Signal_recog_part_SRP72_RNA-bd"/>
</dbReference>
<feature type="compositionally biased region" description="Basic and acidic residues" evidence="10">
    <location>
        <begin position="504"/>
        <end position="525"/>
    </location>
</feature>
<dbReference type="InterPro" id="IPR026270">
    <property type="entry name" value="SRP72"/>
</dbReference>
<feature type="compositionally biased region" description="Low complexity" evidence="10">
    <location>
        <begin position="470"/>
        <end position="487"/>
    </location>
</feature>
<organism evidence="13 14">
    <name type="scientific">Capsaspora owczarzaki (strain ATCC 30864)</name>
    <dbReference type="NCBI Taxonomy" id="595528"/>
    <lineage>
        <taxon>Eukaryota</taxon>
        <taxon>Filasterea</taxon>
        <taxon>Capsaspora</taxon>
    </lineage>
</organism>
<dbReference type="GO" id="GO:0006614">
    <property type="term" value="P:SRP-dependent cotranslational protein targeting to membrane"/>
    <property type="evidence" value="ECO:0007669"/>
    <property type="project" value="UniProtKB-UniRule"/>
</dbReference>
<evidence type="ECO:0000256" key="10">
    <source>
        <dbReference type="SAM" id="MobiDB-lite"/>
    </source>
</evidence>
<dbReference type="Proteomes" id="UP000008743">
    <property type="component" value="Unassembled WGS sequence"/>
</dbReference>
<dbReference type="STRING" id="595528.A0A0D2WKY7"/>
<feature type="region of interest" description="Disordered" evidence="10">
    <location>
        <begin position="470"/>
        <end position="590"/>
    </location>
</feature>
<evidence type="ECO:0000256" key="8">
    <source>
        <dbReference type="ARBA" id="ARBA00023274"/>
    </source>
</evidence>
<keyword evidence="11" id="KW-0812">Transmembrane</keyword>
<feature type="transmembrane region" description="Helical" evidence="11">
    <location>
        <begin position="12"/>
        <end position="28"/>
    </location>
</feature>
<keyword evidence="14" id="KW-1185">Reference proteome</keyword>
<evidence type="ECO:0000256" key="6">
    <source>
        <dbReference type="ARBA" id="ARBA00022824"/>
    </source>
</evidence>
<evidence type="ECO:0000256" key="1">
    <source>
        <dbReference type="ARBA" id="ARBA00004240"/>
    </source>
</evidence>
<dbReference type="PhylomeDB" id="A0A0D2WKY7"/>
<dbReference type="eggNOG" id="KOG2376">
    <property type="taxonomic scope" value="Eukaryota"/>
</dbReference>
<sequence>MLYHVQQCSSWAIVGVVVVVVWAWWWWFGRWDGRLPSTHHARFVVACRRVAAFQECVALYKKIMAEHKLSGDAEHLTNYLSAIAGAVVLSPETSAALLNEVPANLSTFELCYNSACIDIARTNLTSAATKLEQAEDLCKKTLEAEGFDESEILAELGVIQVQLAVVLHLQDRIEEAMAIYNLILKSRPSDVVVAAIASNNIVAINKDRETFDSKKRIQATLAEGLDKKLNSHQRRVMAVNRCLLALHMNQNEQCRQLFESLSKQYPDHDVLILISASLLFKDKKATKAFELLQSYADTHSHAVYVNLTLAQNHLVANNPGQAAASLRAARSLQHRPGMVATLVSVYERMGDVAAAAQVFEEAIAATQTSGAPSKQLLTLMRHAAQFYLRHKQPAQAAVLYERLFRANKKDRAALAGLVLATSHVDAAQAEQYAASLPAIASGEPIDVDALENLVVGRISQRAKDKNAVAASASADATSNPAASGQKAALKKKKKRKLNPKRMPKNFDPKFTPDPERWLPKRERSTYRKGKKKRDLGKGGSQGAASSTPDAASGSGMTGSAAFDGRAKTAAPSATPAAAAPAAAPAATAEP</sequence>
<dbReference type="GO" id="GO:0005783">
    <property type="term" value="C:endoplasmic reticulum"/>
    <property type="evidence" value="ECO:0007669"/>
    <property type="project" value="UniProtKB-SubCell"/>
</dbReference>
<dbReference type="GO" id="GO:0043022">
    <property type="term" value="F:ribosome binding"/>
    <property type="evidence" value="ECO:0007669"/>
    <property type="project" value="TreeGrafter"/>
</dbReference>
<dbReference type="AlphaFoldDB" id="A0A0D2WKY7"/>
<feature type="domain" description="Signal recognition particle SRP72 subunit RNA-binding" evidence="12">
    <location>
        <begin position="478"/>
        <end position="528"/>
    </location>
</feature>
<dbReference type="InParanoid" id="A0A0D2WKY7"/>
<dbReference type="SUPFAM" id="SSF48452">
    <property type="entry name" value="TPR-like"/>
    <property type="match status" value="1"/>
</dbReference>
<keyword evidence="8 9" id="KW-0687">Ribonucleoprotein</keyword>
<keyword evidence="6" id="KW-0256">Endoplasmic reticulum</keyword>
<evidence type="ECO:0000256" key="5">
    <source>
        <dbReference type="ARBA" id="ARBA00022490"/>
    </source>
</evidence>
<keyword evidence="7 9" id="KW-0733">Signal recognition particle</keyword>
<evidence type="ECO:0000313" key="13">
    <source>
        <dbReference type="EMBL" id="KJE91070.1"/>
    </source>
</evidence>
<evidence type="ECO:0000259" key="12">
    <source>
        <dbReference type="Pfam" id="PF08492"/>
    </source>
</evidence>
<dbReference type="InterPro" id="IPR011990">
    <property type="entry name" value="TPR-like_helical_dom_sf"/>
</dbReference>
<gene>
    <name evidence="13" type="ORF">CAOG_009520</name>
</gene>
<dbReference type="GO" id="GO:0008312">
    <property type="term" value="F:7S RNA binding"/>
    <property type="evidence" value="ECO:0007669"/>
    <property type="project" value="InterPro"/>
</dbReference>
<feature type="compositionally biased region" description="Low complexity" evidence="10">
    <location>
        <begin position="550"/>
        <end position="590"/>
    </location>
</feature>
<evidence type="ECO:0000256" key="11">
    <source>
        <dbReference type="SAM" id="Phobius"/>
    </source>
</evidence>
<reference evidence="14" key="1">
    <citation type="submission" date="2011-02" db="EMBL/GenBank/DDBJ databases">
        <title>The Genome Sequence of Capsaspora owczarzaki ATCC 30864.</title>
        <authorList>
            <person name="Russ C."/>
            <person name="Cuomo C."/>
            <person name="Burger G."/>
            <person name="Gray M.W."/>
            <person name="Holland P.W.H."/>
            <person name="King N."/>
            <person name="Lang F.B.F."/>
            <person name="Roger A.J."/>
            <person name="Ruiz-Trillo I."/>
            <person name="Young S.K."/>
            <person name="Zeng Q."/>
            <person name="Gargeya S."/>
            <person name="Alvarado L."/>
            <person name="Berlin A."/>
            <person name="Chapman S.B."/>
            <person name="Chen Z."/>
            <person name="Freedman E."/>
            <person name="Gellesch M."/>
            <person name="Goldberg J."/>
            <person name="Griggs A."/>
            <person name="Gujja S."/>
            <person name="Heilman E."/>
            <person name="Heiman D."/>
            <person name="Howarth C."/>
            <person name="Mehta T."/>
            <person name="Neiman D."/>
            <person name="Pearson M."/>
            <person name="Roberts A."/>
            <person name="Saif S."/>
            <person name="Shea T."/>
            <person name="Shenoy N."/>
            <person name="Sisk P."/>
            <person name="Stolte C."/>
            <person name="Sykes S."/>
            <person name="White J."/>
            <person name="Yandava C."/>
            <person name="Haas B."/>
            <person name="Nusbaum C."/>
            <person name="Birren B."/>
        </authorList>
    </citation>
    <scope>NUCLEOTIDE SEQUENCE</scope>
    <source>
        <strain evidence="14">ATCC 30864</strain>
    </source>
</reference>
<dbReference type="OrthoDB" id="5421607at2759"/>
<evidence type="ECO:0000256" key="7">
    <source>
        <dbReference type="ARBA" id="ARBA00023135"/>
    </source>
</evidence>
<dbReference type="Gene3D" id="1.25.40.10">
    <property type="entry name" value="Tetratricopeptide repeat domain"/>
    <property type="match status" value="1"/>
</dbReference>
<keyword evidence="11" id="KW-0472">Membrane</keyword>
<dbReference type="FunCoup" id="A0A0D2WKY7">
    <property type="interactions" value="397"/>
</dbReference>
<accession>A0A0D2WKY7</accession>
<evidence type="ECO:0000256" key="4">
    <source>
        <dbReference type="ARBA" id="ARBA00018350"/>
    </source>
</evidence>
<keyword evidence="5 9" id="KW-0963">Cytoplasm</keyword>
<evidence type="ECO:0000256" key="9">
    <source>
        <dbReference type="PIRNR" id="PIRNR038922"/>
    </source>
</evidence>
<evidence type="ECO:0000256" key="3">
    <source>
        <dbReference type="ARBA" id="ARBA00007676"/>
    </source>
</evidence>
<dbReference type="PIRSF" id="PIRSF038922">
    <property type="entry name" value="SRP72"/>
    <property type="match status" value="1"/>
</dbReference>
<evidence type="ECO:0000256" key="2">
    <source>
        <dbReference type="ARBA" id="ARBA00004496"/>
    </source>
</evidence>
<name>A0A0D2WKY7_CAPO3</name>
<feature type="compositionally biased region" description="Basic residues" evidence="10">
    <location>
        <begin position="488"/>
        <end position="503"/>
    </location>
</feature>
<dbReference type="PANTHER" id="PTHR14094">
    <property type="entry name" value="SIGNAL RECOGNITION PARTICLE 72"/>
    <property type="match status" value="1"/>
</dbReference>
<comment type="function">
    <text evidence="9">Component of the signal recognition particle (SRP) complex, a ribonucleoprotein complex that mediates the cotranslational targeting of secretory and membrane proteins to the endoplasmic reticulum (ER).</text>
</comment>
<dbReference type="EMBL" id="KE346362">
    <property type="protein sequence ID" value="KJE91070.1"/>
    <property type="molecule type" value="Genomic_DNA"/>
</dbReference>
<comment type="similarity">
    <text evidence="3 9">Belongs to the SRP72 family.</text>
</comment>
<evidence type="ECO:0000313" key="14">
    <source>
        <dbReference type="Proteomes" id="UP000008743"/>
    </source>
</evidence>
<keyword evidence="11" id="KW-1133">Transmembrane helix</keyword>
<dbReference type="PANTHER" id="PTHR14094:SF9">
    <property type="entry name" value="SIGNAL RECOGNITION PARTICLE SUBUNIT SRP72"/>
    <property type="match status" value="1"/>
</dbReference>
<dbReference type="GO" id="GO:0005786">
    <property type="term" value="C:signal recognition particle, endoplasmic reticulum targeting"/>
    <property type="evidence" value="ECO:0007669"/>
    <property type="project" value="UniProtKB-UniRule"/>
</dbReference>
<comment type="subcellular location">
    <subcellularLocation>
        <location evidence="2 9">Cytoplasm</location>
    </subcellularLocation>
    <subcellularLocation>
        <location evidence="1">Endoplasmic reticulum</location>
    </subcellularLocation>
</comment>
<proteinExistence type="inferred from homology"/>
<protein>
    <recommendedName>
        <fullName evidence="4 9">Signal recognition particle subunit SRP72</fullName>
    </recommendedName>
</protein>
<dbReference type="Pfam" id="PF08492">
    <property type="entry name" value="SRP72"/>
    <property type="match status" value="1"/>
</dbReference>